<reference evidence="2" key="1">
    <citation type="journal article" date="2021" name="J Fungi (Basel)">
        <title>Virulence traits and population genomics of the black yeast Aureobasidium melanogenum.</title>
        <authorList>
            <person name="Cernosa A."/>
            <person name="Sun X."/>
            <person name="Gostincar C."/>
            <person name="Fang C."/>
            <person name="Gunde-Cimerman N."/>
            <person name="Song Z."/>
        </authorList>
    </citation>
    <scope>NUCLEOTIDE SEQUENCE</scope>
    <source>
        <strain evidence="2">EXF-8016</strain>
        <strain evidence="1">EXF-9911</strain>
    </source>
</reference>
<evidence type="ECO:0000313" key="2">
    <source>
        <dbReference type="EMBL" id="KAH0210819.1"/>
    </source>
</evidence>
<proteinExistence type="predicted"/>
<evidence type="ECO:0008006" key="4">
    <source>
        <dbReference type="Google" id="ProtNLM"/>
    </source>
</evidence>
<comment type="caution">
    <text evidence="2">The sequence shown here is derived from an EMBL/GenBank/DDBJ whole genome shotgun (WGS) entry which is preliminary data.</text>
</comment>
<dbReference type="SUPFAM" id="SSF53098">
    <property type="entry name" value="Ribonuclease H-like"/>
    <property type="match status" value="1"/>
</dbReference>
<evidence type="ECO:0000313" key="1">
    <source>
        <dbReference type="EMBL" id="KAG9681090.1"/>
    </source>
</evidence>
<organism evidence="2 3">
    <name type="scientific">Aureobasidium melanogenum</name>
    <name type="common">Aureobasidium pullulans var. melanogenum</name>
    <dbReference type="NCBI Taxonomy" id="46634"/>
    <lineage>
        <taxon>Eukaryota</taxon>
        <taxon>Fungi</taxon>
        <taxon>Dikarya</taxon>
        <taxon>Ascomycota</taxon>
        <taxon>Pezizomycotina</taxon>
        <taxon>Dothideomycetes</taxon>
        <taxon>Dothideomycetidae</taxon>
        <taxon>Dothideales</taxon>
        <taxon>Saccotheciaceae</taxon>
        <taxon>Aureobasidium</taxon>
    </lineage>
</organism>
<protein>
    <recommendedName>
        <fullName evidence="4">HAT C-terminal dimerisation domain-containing protein</fullName>
    </recommendedName>
</protein>
<gene>
    <name evidence="1" type="ORF">KCU76_g14725</name>
    <name evidence="2" type="ORF">KCV03_g9928</name>
</gene>
<dbReference type="EMBL" id="JAHFXF010000912">
    <property type="protein sequence ID" value="KAG9681090.1"/>
    <property type="molecule type" value="Genomic_DNA"/>
</dbReference>
<evidence type="ECO:0000313" key="3">
    <source>
        <dbReference type="Proteomes" id="UP000767238"/>
    </source>
</evidence>
<dbReference type="EMBL" id="JAHFYH010000156">
    <property type="protein sequence ID" value="KAH0210819.1"/>
    <property type="molecule type" value="Genomic_DNA"/>
</dbReference>
<dbReference type="Proteomes" id="UP000779574">
    <property type="component" value="Unassembled WGS sequence"/>
</dbReference>
<dbReference type="InterPro" id="IPR012337">
    <property type="entry name" value="RNaseH-like_sf"/>
</dbReference>
<dbReference type="AlphaFoldDB" id="A0A9P8G741"/>
<reference evidence="2" key="2">
    <citation type="submission" date="2021-08" db="EMBL/GenBank/DDBJ databases">
        <authorList>
            <person name="Gostincar C."/>
            <person name="Sun X."/>
            <person name="Song Z."/>
            <person name="Gunde-Cimerman N."/>
        </authorList>
    </citation>
    <scope>NUCLEOTIDE SEQUENCE</scope>
    <source>
        <strain evidence="2">EXF-8016</strain>
        <strain evidence="1">EXF-9911</strain>
    </source>
</reference>
<name>A0A9P8G741_AURME</name>
<dbReference type="Proteomes" id="UP000767238">
    <property type="component" value="Unassembled WGS sequence"/>
</dbReference>
<sequence>MRLHCLDHILILACRARLHGTDAKSFEHVDVIDIDMEAADEKAQMFLNSIKTMIEEEVLKHWRRKGFYGKAHNFVVYFNRSPQRIQRFTAKQREVDDDVPFLYSLLADGEDAATLFQSDELHAGELEREDLIPADDWHDMTEFKELLETFKELTMRIQGPAHDGTRGALRKWITELELLLTILENKREFLLKQLLPFYLSDEIFARRLAIVMNLNYRYNWFYEHWSKRALHEVRELKRRTQELSKYYRMPAMSAEVERLFSSADLVATERRARTIPDLTEDDQLLKAWLKENLITLWPSTASLKTVATTTTTTALSEQELG</sequence>
<accession>A0A9P8G741</accession>
<feature type="non-terminal residue" evidence="2">
    <location>
        <position position="1"/>
    </location>
</feature>